<dbReference type="SUPFAM" id="SSF54373">
    <property type="entry name" value="FAD-linked reductases, C-terminal domain"/>
    <property type="match status" value="1"/>
</dbReference>
<dbReference type="PANTHER" id="PTHR13789:SF268">
    <property type="entry name" value="5-METHYLPHENAZINE-1-CARBOXYLATE 1-MONOOXYGENASE"/>
    <property type="match status" value="1"/>
</dbReference>
<accession>A0ABN2EWE4</accession>
<reference evidence="5 6" key="1">
    <citation type="journal article" date="2019" name="Int. J. Syst. Evol. Microbiol.">
        <title>The Global Catalogue of Microorganisms (GCM) 10K type strain sequencing project: providing services to taxonomists for standard genome sequencing and annotation.</title>
        <authorList>
            <consortium name="The Broad Institute Genomics Platform"/>
            <consortium name="The Broad Institute Genome Sequencing Center for Infectious Disease"/>
            <person name="Wu L."/>
            <person name="Ma J."/>
        </authorList>
    </citation>
    <scope>NUCLEOTIDE SEQUENCE [LARGE SCALE GENOMIC DNA]</scope>
    <source>
        <strain evidence="5 6">JCM 13929</strain>
    </source>
</reference>
<dbReference type="Gene3D" id="3.50.50.60">
    <property type="entry name" value="FAD/NAD(P)-binding domain"/>
    <property type="match status" value="1"/>
</dbReference>
<keyword evidence="3" id="KW-0812">Transmembrane</keyword>
<proteinExistence type="predicted"/>
<keyword evidence="1" id="KW-0560">Oxidoreductase</keyword>
<dbReference type="Gene3D" id="3.30.9.30">
    <property type="match status" value="1"/>
</dbReference>
<dbReference type="PANTHER" id="PTHR13789">
    <property type="entry name" value="MONOOXYGENASE"/>
    <property type="match status" value="1"/>
</dbReference>
<dbReference type="InterPro" id="IPR002938">
    <property type="entry name" value="FAD-bd"/>
</dbReference>
<dbReference type="InterPro" id="IPR050493">
    <property type="entry name" value="FAD-dep_Monooxygenase_BioMet"/>
</dbReference>
<dbReference type="EMBL" id="BAAAMU010000008">
    <property type="protein sequence ID" value="GAA1620121.1"/>
    <property type="molecule type" value="Genomic_DNA"/>
</dbReference>
<dbReference type="PRINTS" id="PR00420">
    <property type="entry name" value="RNGMNOXGNASE"/>
</dbReference>
<evidence type="ECO:0000256" key="1">
    <source>
        <dbReference type="ARBA" id="ARBA00023002"/>
    </source>
</evidence>
<feature type="transmembrane region" description="Helical" evidence="3">
    <location>
        <begin position="12"/>
        <end position="33"/>
    </location>
</feature>
<feature type="domain" description="FAD-binding" evidence="4">
    <location>
        <begin position="310"/>
        <end position="375"/>
    </location>
</feature>
<dbReference type="SUPFAM" id="SSF51905">
    <property type="entry name" value="FAD/NAD(P)-binding domain"/>
    <property type="match status" value="1"/>
</dbReference>
<keyword evidence="3" id="KW-0472">Membrane</keyword>
<evidence type="ECO:0000259" key="4">
    <source>
        <dbReference type="Pfam" id="PF01494"/>
    </source>
</evidence>
<sequence length="438" mass="46600">MVPGSSGQIADVMVMIIGAGIGGLTAALSLHAAGIDCTVIEAVAELKPLGVGINLQPHAVRELVELGLGEELAQTGIATSALRYATCRGDIVLTVPRGRAAGYLWPQVSIHRGQLQMLLLDAVVDRLGPDAVRTGLSFDGFAPGALEPGGTGPVGVRLRESATGRLVKDGADVVVGADGLHSAVRALLHPREDELRWSGITMWRGISEGDPFFDGATMVVAGTQLGAKIVAYPICPNARARGKALVNWVAEVRTAPAGTPATEADWWRSGRLADVQSHYTGWVLPYLDVPELIGKTDRILEYPMVDKAPLQRWGTGHVTLLGDAAHPMYPVGSNGGSQAVLDARYLALALATEPEPAAALARYEHERRRQTDSLVTSGHRFEVDDLVRLAEQRAPGGFTDITAVLTAQELSRAADAHRRVADMDVQALNERPSWTVSR</sequence>
<keyword evidence="2" id="KW-0503">Monooxygenase</keyword>
<dbReference type="Pfam" id="PF01494">
    <property type="entry name" value="FAD_binding_3"/>
    <property type="match status" value="2"/>
</dbReference>
<dbReference type="NCBIfam" id="NF005720">
    <property type="entry name" value="PRK07538.1"/>
    <property type="match status" value="1"/>
</dbReference>
<evidence type="ECO:0000256" key="2">
    <source>
        <dbReference type="ARBA" id="ARBA00023033"/>
    </source>
</evidence>
<gene>
    <name evidence="5" type="primary">phzM</name>
    <name evidence="5" type="ORF">GCM10009733_015680</name>
</gene>
<evidence type="ECO:0000313" key="6">
    <source>
        <dbReference type="Proteomes" id="UP001500064"/>
    </source>
</evidence>
<keyword evidence="6" id="KW-1185">Reference proteome</keyword>
<comment type="caution">
    <text evidence="5">The sequence shown here is derived from an EMBL/GenBank/DDBJ whole genome shotgun (WGS) entry which is preliminary data.</text>
</comment>
<feature type="domain" description="FAD-binding" evidence="4">
    <location>
        <begin position="12"/>
        <end position="188"/>
    </location>
</feature>
<dbReference type="InterPro" id="IPR036188">
    <property type="entry name" value="FAD/NAD-bd_sf"/>
</dbReference>
<evidence type="ECO:0000313" key="5">
    <source>
        <dbReference type="EMBL" id="GAA1620121.1"/>
    </source>
</evidence>
<protein>
    <submittedName>
        <fullName evidence="5">Pyocyanin biosynthetic protein PhzM</fullName>
    </submittedName>
</protein>
<evidence type="ECO:0000256" key="3">
    <source>
        <dbReference type="SAM" id="Phobius"/>
    </source>
</evidence>
<dbReference type="Proteomes" id="UP001500064">
    <property type="component" value="Unassembled WGS sequence"/>
</dbReference>
<keyword evidence="3" id="KW-1133">Transmembrane helix</keyword>
<organism evidence="5 6">
    <name type="scientific">Nonomuraea maheshkhaliensis</name>
    <dbReference type="NCBI Taxonomy" id="419590"/>
    <lineage>
        <taxon>Bacteria</taxon>
        <taxon>Bacillati</taxon>
        <taxon>Actinomycetota</taxon>
        <taxon>Actinomycetes</taxon>
        <taxon>Streptosporangiales</taxon>
        <taxon>Streptosporangiaceae</taxon>
        <taxon>Nonomuraea</taxon>
    </lineage>
</organism>
<name>A0ABN2EWE4_9ACTN</name>